<dbReference type="Gene3D" id="3.40.50.1000">
    <property type="entry name" value="HAD superfamily/HAD-like"/>
    <property type="match status" value="1"/>
</dbReference>
<dbReference type="SUPFAM" id="SSF56784">
    <property type="entry name" value="HAD-like"/>
    <property type="match status" value="1"/>
</dbReference>
<sequence>MKALIFDVDGTLAETEELHRRAFNQAFAQLGTKLGVGAWNWDAALYARLLGVTGGKERILSYWAEVSPEIPSDAPDRAREIHKVKTAIYGGLIQDTSLRPGVMALIEEAFSQGQKLAIATTTSPENVDVLLQNNMGSEWRKYFTVVEDASTAAQKKPDPTVYLQAVSRLGLRPSDCLVFEDSAAGLEAALRAGLRHVVVTPGTYTEHHSFSGAMKVLPNLDGVTLTKLADWIAQA</sequence>
<reference evidence="1 2" key="1">
    <citation type="submission" date="2023-04" db="EMBL/GenBank/DDBJ databases">
        <title>Spirochaete genome identified in red abalone sample constitutes a novel genus.</title>
        <authorList>
            <person name="Sharma S.P."/>
            <person name="Purcell C.M."/>
            <person name="Hyde J.R."/>
            <person name="Severin A.J."/>
        </authorList>
    </citation>
    <scope>NUCLEOTIDE SEQUENCE [LARGE SCALE GENOMIC DNA]</scope>
    <source>
        <strain evidence="1 2">SP-2023</strain>
    </source>
</reference>
<dbReference type="Gene3D" id="1.10.150.240">
    <property type="entry name" value="Putative phosphatase, domain 2"/>
    <property type="match status" value="1"/>
</dbReference>
<dbReference type="PRINTS" id="PR00413">
    <property type="entry name" value="HADHALOGNASE"/>
</dbReference>
<dbReference type="NCBIfam" id="TIGR01509">
    <property type="entry name" value="HAD-SF-IA-v3"/>
    <property type="match status" value="1"/>
</dbReference>
<dbReference type="InterPro" id="IPR006439">
    <property type="entry name" value="HAD-SF_hydro_IA"/>
</dbReference>
<keyword evidence="2" id="KW-1185">Reference proteome</keyword>
<dbReference type="Pfam" id="PF00702">
    <property type="entry name" value="Hydrolase"/>
    <property type="match status" value="1"/>
</dbReference>
<dbReference type="InterPro" id="IPR044999">
    <property type="entry name" value="CbbY-like"/>
</dbReference>
<gene>
    <name evidence="1" type="ORF">P0082_03160</name>
</gene>
<dbReference type="InterPro" id="IPR036412">
    <property type="entry name" value="HAD-like_sf"/>
</dbReference>
<dbReference type="PANTHER" id="PTHR42896">
    <property type="entry name" value="XYLULOSE-1,5-BISPHOSPHATE (XUBP) PHOSPHATASE"/>
    <property type="match status" value="1"/>
</dbReference>
<organism evidence="1 2">
    <name type="scientific">Candidatus Haliotispira prima</name>
    <dbReference type="NCBI Taxonomy" id="3034016"/>
    <lineage>
        <taxon>Bacteria</taxon>
        <taxon>Pseudomonadati</taxon>
        <taxon>Spirochaetota</taxon>
        <taxon>Spirochaetia</taxon>
        <taxon>Spirochaetales</taxon>
        <taxon>Spirochaetaceae</taxon>
        <taxon>Candidatus Haliotispira</taxon>
    </lineage>
</organism>
<evidence type="ECO:0000313" key="2">
    <source>
        <dbReference type="Proteomes" id="UP001228690"/>
    </source>
</evidence>
<dbReference type="EMBL" id="CP123443">
    <property type="protein sequence ID" value="WGK69872.1"/>
    <property type="molecule type" value="Genomic_DNA"/>
</dbReference>
<protein>
    <submittedName>
        <fullName evidence="1">HAD-IA family hydrolase</fullName>
    </submittedName>
</protein>
<dbReference type="Proteomes" id="UP001228690">
    <property type="component" value="Chromosome"/>
</dbReference>
<dbReference type="SFLD" id="SFLDG01129">
    <property type="entry name" value="C1.5:_HAD__Beta-PGM__Phosphata"/>
    <property type="match status" value="1"/>
</dbReference>
<accession>A0ABY8MIN1</accession>
<evidence type="ECO:0000313" key="1">
    <source>
        <dbReference type="EMBL" id="WGK69872.1"/>
    </source>
</evidence>
<dbReference type="InterPro" id="IPR023214">
    <property type="entry name" value="HAD_sf"/>
</dbReference>
<proteinExistence type="predicted"/>
<name>A0ABY8MIN1_9SPIO</name>
<dbReference type="SFLD" id="SFLDS00003">
    <property type="entry name" value="Haloacid_Dehalogenase"/>
    <property type="match status" value="1"/>
</dbReference>
<dbReference type="GO" id="GO:0016787">
    <property type="term" value="F:hydrolase activity"/>
    <property type="evidence" value="ECO:0007669"/>
    <property type="project" value="UniProtKB-KW"/>
</dbReference>
<dbReference type="PANTHER" id="PTHR42896:SF2">
    <property type="entry name" value="CBBY-LIKE PROTEIN"/>
    <property type="match status" value="1"/>
</dbReference>
<dbReference type="RefSeq" id="WP_326928067.1">
    <property type="nucleotide sequence ID" value="NZ_CP123443.1"/>
</dbReference>
<dbReference type="InterPro" id="IPR023198">
    <property type="entry name" value="PGP-like_dom2"/>
</dbReference>
<keyword evidence="1" id="KW-0378">Hydrolase</keyword>